<organism evidence="3 4">
    <name type="scientific">Geodia barretti</name>
    <name type="common">Barrett's horny sponge</name>
    <dbReference type="NCBI Taxonomy" id="519541"/>
    <lineage>
        <taxon>Eukaryota</taxon>
        <taxon>Metazoa</taxon>
        <taxon>Porifera</taxon>
        <taxon>Demospongiae</taxon>
        <taxon>Heteroscleromorpha</taxon>
        <taxon>Tetractinellida</taxon>
        <taxon>Astrophorina</taxon>
        <taxon>Geodiidae</taxon>
        <taxon>Geodia</taxon>
    </lineage>
</organism>
<dbReference type="Proteomes" id="UP001174909">
    <property type="component" value="Unassembled WGS sequence"/>
</dbReference>
<dbReference type="InterPro" id="IPR003817">
    <property type="entry name" value="PS_Dcarbxylase"/>
</dbReference>
<dbReference type="GO" id="GO:0005739">
    <property type="term" value="C:mitochondrion"/>
    <property type="evidence" value="ECO:0007669"/>
    <property type="project" value="TreeGrafter"/>
</dbReference>
<dbReference type="PANTHER" id="PTHR10067">
    <property type="entry name" value="PHOSPHATIDYLSERINE DECARBOXYLASE"/>
    <property type="match status" value="1"/>
</dbReference>
<dbReference type="GO" id="GO:0006646">
    <property type="term" value="P:phosphatidylethanolamine biosynthetic process"/>
    <property type="evidence" value="ECO:0007669"/>
    <property type="project" value="TreeGrafter"/>
</dbReference>
<protein>
    <submittedName>
        <fullName evidence="3">Phosphatidylserine decarboxylase proenzyme, mitochondrial</fullName>
    </submittedName>
</protein>
<reference evidence="3" key="1">
    <citation type="submission" date="2023-03" db="EMBL/GenBank/DDBJ databases">
        <authorList>
            <person name="Steffen K."/>
            <person name="Cardenas P."/>
        </authorList>
    </citation>
    <scope>NUCLEOTIDE SEQUENCE</scope>
</reference>
<evidence type="ECO:0000256" key="2">
    <source>
        <dbReference type="ARBA" id="ARBA00023239"/>
    </source>
</evidence>
<accession>A0AA35S5H3</accession>
<dbReference type="Pfam" id="PF02666">
    <property type="entry name" value="PS_Dcarbxylase"/>
    <property type="match status" value="2"/>
</dbReference>
<dbReference type="AlphaFoldDB" id="A0AA35S5H3"/>
<comment type="caution">
    <text evidence="3">The sequence shown here is derived from an EMBL/GenBank/DDBJ whole genome shotgun (WGS) entry which is preliminary data.</text>
</comment>
<keyword evidence="2" id="KW-0456">Lyase</keyword>
<dbReference type="PANTHER" id="PTHR10067:SF6">
    <property type="entry name" value="PHOSPHATIDYLSERINE DECARBOXYLASE PROENZYME, MITOCHONDRIAL"/>
    <property type="match status" value="1"/>
</dbReference>
<evidence type="ECO:0000313" key="4">
    <source>
        <dbReference type="Proteomes" id="UP001174909"/>
    </source>
</evidence>
<keyword evidence="4" id="KW-1185">Reference proteome</keyword>
<keyword evidence="1" id="KW-0210">Decarboxylase</keyword>
<proteinExistence type="predicted"/>
<name>A0AA35S5H3_GEOBA</name>
<dbReference type="GO" id="GO:0004609">
    <property type="term" value="F:phosphatidylserine decarboxylase activity"/>
    <property type="evidence" value="ECO:0007669"/>
    <property type="project" value="InterPro"/>
</dbReference>
<gene>
    <name evidence="3" type="ORF">GBAR_LOCUS13479</name>
</gene>
<evidence type="ECO:0000313" key="3">
    <source>
        <dbReference type="EMBL" id="CAI8023013.1"/>
    </source>
</evidence>
<sequence>MWPSARRRILNVSSYGLCYTRGYARRGEGPRGGVRGMRWFGIPVGLGLVCLAALQLQRTLRRERRGRAGAEEGETSSWQLAMFRLLPARLFSRRAGSLSERELPLWLRGPLLGLYVRVCGCDMSEAVEEEVTKYRSLSALFTRSLKPDVRPISREHSLVCPADGRVLHMGTVDQEGRLEQIKGVSYILHQFLGQQAESYNNNEGTADAGGQCEVVDRKERGGGGGGRELHYMTIYLSPGDYHGFHSPANWRAHTRRHFPGIIIRCSIIFCHGRTCCWQHWSCCDIIIFSVHTFTGELITVAPWAVKTMPGLFNLNERVLLLGQWEYGFFSFAAVGATIVGSISLTIDEELRTNQRGKYVMGQFSDQSLPRRGGVGGGEAGMRLGKGQKLGTFKMGSTIVLVFQAPEEFEFCVGPGDSVLYGQPLGHVRQLRKTT</sequence>
<evidence type="ECO:0000256" key="1">
    <source>
        <dbReference type="ARBA" id="ARBA00022793"/>
    </source>
</evidence>
<dbReference type="EMBL" id="CASHTH010001989">
    <property type="protein sequence ID" value="CAI8023013.1"/>
    <property type="molecule type" value="Genomic_DNA"/>
</dbReference>